<evidence type="ECO:0000313" key="4">
    <source>
        <dbReference type="EMBL" id="RKP05968.1"/>
    </source>
</evidence>
<dbReference type="PANTHER" id="PTHR46093:SF18">
    <property type="entry name" value="FIBRONECTIN TYPE-III DOMAIN-CONTAINING PROTEIN"/>
    <property type="match status" value="1"/>
</dbReference>
<dbReference type="OrthoDB" id="432528at2759"/>
<dbReference type="Proteomes" id="UP000271241">
    <property type="component" value="Unassembled WGS sequence"/>
</dbReference>
<gene>
    <name evidence="4" type="ORF">THASP1DRAFT_19080</name>
</gene>
<dbReference type="EMBL" id="KZ992987">
    <property type="protein sequence ID" value="RKP05968.1"/>
    <property type="molecule type" value="Genomic_DNA"/>
</dbReference>
<dbReference type="InterPro" id="IPR015915">
    <property type="entry name" value="Kelch-typ_b-propeller"/>
</dbReference>
<reference evidence="5" key="1">
    <citation type="journal article" date="2018" name="Nat. Microbiol.">
        <title>Leveraging single-cell genomics to expand the fungal tree of life.</title>
        <authorList>
            <person name="Ahrendt S.R."/>
            <person name="Quandt C.A."/>
            <person name="Ciobanu D."/>
            <person name="Clum A."/>
            <person name="Salamov A."/>
            <person name="Andreopoulos B."/>
            <person name="Cheng J.F."/>
            <person name="Woyke T."/>
            <person name="Pelin A."/>
            <person name="Henrissat B."/>
            <person name="Reynolds N.K."/>
            <person name="Benny G.L."/>
            <person name="Smith M.E."/>
            <person name="James T.Y."/>
            <person name="Grigoriev I.V."/>
        </authorList>
    </citation>
    <scope>NUCLEOTIDE SEQUENCE [LARGE SCALE GENOMIC DNA]</scope>
    <source>
        <strain evidence="5">RSA 1356</strain>
    </source>
</reference>
<dbReference type="InterPro" id="IPR011333">
    <property type="entry name" value="SKP1/BTB/POZ_sf"/>
</dbReference>
<evidence type="ECO:0000259" key="3">
    <source>
        <dbReference type="PROSITE" id="PS50097"/>
    </source>
</evidence>
<feature type="domain" description="BTB" evidence="3">
    <location>
        <begin position="370"/>
        <end position="442"/>
    </location>
</feature>
<dbReference type="SUPFAM" id="SSF117281">
    <property type="entry name" value="Kelch motif"/>
    <property type="match status" value="1"/>
</dbReference>
<dbReference type="PROSITE" id="PS50097">
    <property type="entry name" value="BTB"/>
    <property type="match status" value="1"/>
</dbReference>
<dbReference type="SUPFAM" id="SSF54695">
    <property type="entry name" value="POZ domain"/>
    <property type="match status" value="1"/>
</dbReference>
<dbReference type="Gene3D" id="3.30.710.10">
    <property type="entry name" value="Potassium Channel Kv1.1, Chain A"/>
    <property type="match status" value="1"/>
</dbReference>
<dbReference type="Gene3D" id="2.120.10.80">
    <property type="entry name" value="Kelch-type beta propeller"/>
    <property type="match status" value="2"/>
</dbReference>
<dbReference type="Pfam" id="PF00651">
    <property type="entry name" value="BTB"/>
    <property type="match status" value="1"/>
</dbReference>
<accession>A0A4P9XJM1</accession>
<protein>
    <recommendedName>
        <fullName evidence="3">BTB domain-containing protein</fullName>
    </recommendedName>
</protein>
<keyword evidence="2" id="KW-0677">Repeat</keyword>
<dbReference type="AlphaFoldDB" id="A0A4P9XJM1"/>
<dbReference type="CDD" id="cd14733">
    <property type="entry name" value="BACK"/>
    <property type="match status" value="1"/>
</dbReference>
<evidence type="ECO:0000256" key="1">
    <source>
        <dbReference type="ARBA" id="ARBA00022441"/>
    </source>
</evidence>
<keyword evidence="5" id="KW-1185">Reference proteome</keyword>
<dbReference type="Pfam" id="PF24681">
    <property type="entry name" value="Kelch_KLHDC2_KLHL20_DRC7"/>
    <property type="match status" value="1"/>
</dbReference>
<proteinExistence type="predicted"/>
<keyword evidence="1" id="KW-0880">Kelch repeat</keyword>
<name>A0A4P9XJM1_9FUNG</name>
<organism evidence="4 5">
    <name type="scientific">Thamnocephalis sphaerospora</name>
    <dbReference type="NCBI Taxonomy" id="78915"/>
    <lineage>
        <taxon>Eukaryota</taxon>
        <taxon>Fungi</taxon>
        <taxon>Fungi incertae sedis</taxon>
        <taxon>Zoopagomycota</taxon>
        <taxon>Zoopagomycotina</taxon>
        <taxon>Zoopagomycetes</taxon>
        <taxon>Zoopagales</taxon>
        <taxon>Sigmoideomycetaceae</taxon>
        <taxon>Thamnocephalis</taxon>
    </lineage>
</organism>
<evidence type="ECO:0000313" key="5">
    <source>
        <dbReference type="Proteomes" id="UP000271241"/>
    </source>
</evidence>
<dbReference type="InterPro" id="IPR000210">
    <property type="entry name" value="BTB/POZ_dom"/>
</dbReference>
<dbReference type="SMART" id="SM00225">
    <property type="entry name" value="BTB"/>
    <property type="match status" value="1"/>
</dbReference>
<dbReference type="STRING" id="78915.A0A4P9XJM1"/>
<dbReference type="PANTHER" id="PTHR46093">
    <property type="entry name" value="ACYL-COA-BINDING DOMAIN-CONTAINING PROTEIN 5"/>
    <property type="match status" value="1"/>
</dbReference>
<evidence type="ECO:0000256" key="2">
    <source>
        <dbReference type="ARBA" id="ARBA00022737"/>
    </source>
</evidence>
<sequence length="539" mass="58873">MPSLNRPRHADGPALGCRVNATLTLVPATRCGGNQLAPAVYAYGGFHQYSDEVYGDLHRLTLDPLRWESVSAFGEPTAGNSTSDDGVSRGIGLGLPARYDHAAALWRERMLVVFGGHDEEGRYQADTLLSDVGQDAGAVRWHTLACHGQVPGGRAKHAVAIAGDIFYVSGGYVSAGDAGNAGLNGDLCRLDLRTGEWLKPVPFVTRYSHQLLVCTDGRLLAYGGYNAEVEPISELAFFDSSASEGEQVTYVQVRSEQAPDPSGQHFAGVYGDQLAVLVTRCLSYGHSDLFGLWSLDLRRLTWRRHAEADELAEQLAAGSWHYAVPSTSGDRWWLFGAAGDQDADEYLGAVVELDLREHGVIPMPASDIGQNLTTRLPDAQTTPASSFRVHRCILAARWPHFANMLASGAQEVRQGELCLPEPPGVVLSFLHYLYADALDASLPDCVVARLLVLANLYCMTRLQRLCCRRLHDVVSVANAAFLWEQAVTADERGLARRVMRFICEHFGAVCRTPGFRSVSSTMLAQFWEQMPEEARIVGE</sequence>